<feature type="domain" description="Baseplate structural protein Gp10 C-terminal" evidence="2">
    <location>
        <begin position="63"/>
        <end position="169"/>
    </location>
</feature>
<sequence length="183" mass="19200">MEPFVSEIRMFSFDWAPRGWALCNGALLPIQQNQALFALLGVNFGGNGTSTFGLPDLRGRVPVHIGVSSRNSPSYSTANLGTAGGSETVALTLNQMPTHTHTIAASTTQATLKPLIGNVLAAAMNKQNSQPTPIYAAYDAANQVAMAPDIIGLAGTGAPHQNCQPSLTMNFCIATQGIFPSRN</sequence>
<dbReference type="Pfam" id="PF21939">
    <property type="entry name" value="Gp10_C"/>
    <property type="match status" value="1"/>
</dbReference>
<dbReference type="InterPro" id="IPR037053">
    <property type="entry name" value="Phage_tail_collar_dom_sf"/>
</dbReference>
<evidence type="ECO:0000313" key="3">
    <source>
        <dbReference type="EMBL" id="PTA48519.1"/>
    </source>
</evidence>
<keyword evidence="4" id="KW-1185">Reference proteome</keyword>
<evidence type="ECO:0000259" key="1">
    <source>
        <dbReference type="Pfam" id="PF07484"/>
    </source>
</evidence>
<organism evidence="3 4">
    <name type="scientific">Shewanella morhuae</name>
    <dbReference type="NCBI Taxonomy" id="365591"/>
    <lineage>
        <taxon>Bacteria</taxon>
        <taxon>Pseudomonadati</taxon>
        <taxon>Pseudomonadota</taxon>
        <taxon>Gammaproteobacteria</taxon>
        <taxon>Alteromonadales</taxon>
        <taxon>Shewanellaceae</taxon>
        <taxon>Shewanella</taxon>
    </lineage>
</organism>
<proteinExistence type="predicted"/>
<evidence type="ECO:0000259" key="2">
    <source>
        <dbReference type="Pfam" id="PF21939"/>
    </source>
</evidence>
<comment type="caution">
    <text evidence="3">The sequence shown here is derived from an EMBL/GenBank/DDBJ whole genome shotgun (WGS) entry which is preliminary data.</text>
</comment>
<reference evidence="3 4" key="1">
    <citation type="submission" date="2018-04" db="EMBL/GenBank/DDBJ databases">
        <title>Genomic sequence of a freshwater isolate of Shewanella morhuae.</title>
        <authorList>
            <person name="Castillo D.E."/>
            <person name="Gram L."/>
        </authorList>
    </citation>
    <scope>NUCLEOTIDE SEQUENCE [LARGE SCALE GENOMIC DNA]</scope>
    <source>
        <strain evidence="3 4">CW7</strain>
    </source>
</reference>
<dbReference type="EMBL" id="PYSG01000003">
    <property type="protein sequence ID" value="PTA48519.1"/>
    <property type="molecule type" value="Genomic_DNA"/>
</dbReference>
<dbReference type="InterPro" id="IPR053827">
    <property type="entry name" value="Gp10_C"/>
</dbReference>
<dbReference type="SUPFAM" id="SSF88874">
    <property type="entry name" value="Receptor-binding domain of short tail fibre protein gp12"/>
    <property type="match status" value="1"/>
</dbReference>
<dbReference type="Gene3D" id="3.90.1340.10">
    <property type="entry name" value="Phage tail collar domain"/>
    <property type="match status" value="1"/>
</dbReference>
<dbReference type="RefSeq" id="WP_107884372.1">
    <property type="nucleotide sequence ID" value="NZ_PYSG01000003.1"/>
</dbReference>
<accession>A0ABX5HNS2</accession>
<feature type="domain" description="Phage tail collar" evidence="1">
    <location>
        <begin position="7"/>
        <end position="62"/>
    </location>
</feature>
<dbReference type="Proteomes" id="UP000240506">
    <property type="component" value="Unassembled WGS sequence"/>
</dbReference>
<gene>
    <name evidence="3" type="ORF">C9I43_15635</name>
</gene>
<dbReference type="Pfam" id="PF07484">
    <property type="entry name" value="Collar"/>
    <property type="match status" value="1"/>
</dbReference>
<evidence type="ECO:0000313" key="4">
    <source>
        <dbReference type="Proteomes" id="UP000240506"/>
    </source>
</evidence>
<dbReference type="InterPro" id="IPR011083">
    <property type="entry name" value="Phage_tail_collar_dom"/>
</dbReference>
<protein>
    <submittedName>
        <fullName evidence="3">Phage tail protein</fullName>
    </submittedName>
</protein>
<name>A0ABX5HNS2_9GAMM</name>